<evidence type="ECO:0000313" key="9">
    <source>
        <dbReference type="EMBL" id="KAF8822619.1"/>
    </source>
</evidence>
<evidence type="ECO:0000256" key="3">
    <source>
        <dbReference type="ARBA" id="ARBA00022490"/>
    </source>
</evidence>
<name>A0ABQ7JF89_9APIC</name>
<feature type="region of interest" description="Disordered" evidence="6">
    <location>
        <begin position="140"/>
        <end position="169"/>
    </location>
</feature>
<protein>
    <submittedName>
        <fullName evidence="9">Spc97 / Spc98 family protein</fullName>
    </submittedName>
</protein>
<comment type="similarity">
    <text evidence="2">Belongs to the TUBGCP family.</text>
</comment>
<feature type="region of interest" description="Disordered" evidence="6">
    <location>
        <begin position="317"/>
        <end position="381"/>
    </location>
</feature>
<feature type="compositionally biased region" description="Basic and acidic residues" evidence="6">
    <location>
        <begin position="337"/>
        <end position="358"/>
    </location>
</feature>
<feature type="compositionally biased region" description="Polar residues" evidence="6">
    <location>
        <begin position="140"/>
        <end position="149"/>
    </location>
</feature>
<feature type="compositionally biased region" description="Basic and acidic residues" evidence="6">
    <location>
        <begin position="601"/>
        <end position="611"/>
    </location>
</feature>
<reference evidence="9 10" key="1">
    <citation type="journal article" date="2020" name="bioRxiv">
        <title>Metabolic contributions of an alphaproteobacterial endosymbiont in the apicomplexan Cardiosporidium cionae.</title>
        <authorList>
            <person name="Hunter E.S."/>
            <person name="Paight C.J."/>
            <person name="Lane C.E."/>
        </authorList>
    </citation>
    <scope>NUCLEOTIDE SEQUENCE [LARGE SCALE GENOMIC DNA]</scope>
    <source>
        <strain evidence="9">ESH_2018</strain>
    </source>
</reference>
<evidence type="ECO:0000256" key="6">
    <source>
        <dbReference type="SAM" id="MobiDB-lite"/>
    </source>
</evidence>
<evidence type="ECO:0000256" key="4">
    <source>
        <dbReference type="ARBA" id="ARBA00022701"/>
    </source>
</evidence>
<dbReference type="Gene3D" id="1.20.120.1900">
    <property type="entry name" value="Gamma-tubulin complex, C-terminal domain"/>
    <property type="match status" value="1"/>
</dbReference>
<evidence type="ECO:0000256" key="1">
    <source>
        <dbReference type="ARBA" id="ARBA00004245"/>
    </source>
</evidence>
<dbReference type="Pfam" id="PF04130">
    <property type="entry name" value="GCP_C_terminal"/>
    <property type="match status" value="1"/>
</dbReference>
<keyword evidence="3" id="KW-0963">Cytoplasm</keyword>
<dbReference type="InterPro" id="IPR007259">
    <property type="entry name" value="GCP"/>
</dbReference>
<dbReference type="Proteomes" id="UP000823046">
    <property type="component" value="Unassembled WGS sequence"/>
</dbReference>
<evidence type="ECO:0000256" key="5">
    <source>
        <dbReference type="ARBA" id="ARBA00023212"/>
    </source>
</evidence>
<feature type="compositionally biased region" description="Polar residues" evidence="6">
    <location>
        <begin position="160"/>
        <end position="169"/>
    </location>
</feature>
<feature type="compositionally biased region" description="Polar residues" evidence="6">
    <location>
        <begin position="1"/>
        <end position="10"/>
    </location>
</feature>
<dbReference type="InterPro" id="IPR041470">
    <property type="entry name" value="GCP_N"/>
</dbReference>
<keyword evidence="4" id="KW-0493">Microtubule</keyword>
<dbReference type="InterPro" id="IPR040457">
    <property type="entry name" value="GCP_C"/>
</dbReference>
<feature type="domain" description="Gamma tubulin complex component protein N-terminal" evidence="8">
    <location>
        <begin position="664"/>
        <end position="965"/>
    </location>
</feature>
<organism evidence="9 10">
    <name type="scientific">Cardiosporidium cionae</name>
    <dbReference type="NCBI Taxonomy" id="476202"/>
    <lineage>
        <taxon>Eukaryota</taxon>
        <taxon>Sar</taxon>
        <taxon>Alveolata</taxon>
        <taxon>Apicomplexa</taxon>
        <taxon>Aconoidasida</taxon>
        <taxon>Nephromycida</taxon>
        <taxon>Cardiosporidium</taxon>
    </lineage>
</organism>
<dbReference type="PANTHER" id="PTHR19302:SF14">
    <property type="entry name" value="GAMMA-TUBULIN COMPLEX COMPONENT 3"/>
    <property type="match status" value="1"/>
</dbReference>
<comment type="caution">
    <text evidence="9">The sequence shown here is derived from an EMBL/GenBank/DDBJ whole genome shotgun (WGS) entry which is preliminary data.</text>
</comment>
<accession>A0ABQ7JF89</accession>
<proteinExistence type="inferred from homology"/>
<dbReference type="PANTHER" id="PTHR19302">
    <property type="entry name" value="GAMMA TUBULIN COMPLEX PROTEIN"/>
    <property type="match status" value="1"/>
</dbReference>
<feature type="compositionally biased region" description="Basic and acidic residues" evidence="6">
    <location>
        <begin position="365"/>
        <end position="379"/>
    </location>
</feature>
<evidence type="ECO:0000259" key="8">
    <source>
        <dbReference type="Pfam" id="PF17681"/>
    </source>
</evidence>
<sequence length="1321" mass="149006">MHSQSHSLNLPKNVKAGGKTSPRDLPPYKGVSSFFPFPNYPYVPSKSSSSWKSPVSNTSHAEDFSKVPFFPSESSVSPHSSADNSLFSKKCFSQPGAPSAFRTISESGTAQTSSDIELVREHHKHDILARHQQPISAANISTGSTNSPTGAAFQGINRLPFTSPTSPATLKNEKNVRQSRNSYFPPPITTKNDRISPFVPERVLYSDSVPFSTPFQQISPASYTPSRTASQNPFKMGSADTPISTHISSPTVPALSLAPTSFPTISTPPSNYKIGTGYGSTASLVPPIIHREEETRVGYAKEKSKGQKDAQSYIQTEENLDKKQNGNNKSPTDFDEGEGKKYGKENGIKSWDGNEKFPKPPPSLPHEKPMFPPQEDKSDNFSLLSESKNNQRVNAHALMTITSSLVEQFAEEAMFIAQKKEKKEEPSKYGRFASSNENSLHFPSLSSIRQHLEMHTAQFLASVSHRTANREEKSFSEILREIEMKMRGEDLTQISKMRQVLMQLSKCNIRHINSILHVFLELSMLSNTPKRTQENRMEVTEDNSCEEEEEESATETRKDPVESPPLPLSLEATATVQEEREFSTSSSPVDVSSFPSPPNVRKSEEKTISNKIEDVQASTKDFLSTPSAHAESSERQALALPTVETSQSVLNTFEFVGINETNLLRDIIFALQGVDGRYITYDALLHCYLLHPSVKVANSVRSIITHLCSMGTLYRRIMQVLEQKPEQFGRSLVMESFHQCVSDQLMEYYKLISLLENDVTSSLYSEEGTIENQLTLRRMAVWMEEPYGRMRLLAAVVNEVMTLKGGAILSAIYGHSRRTDGNYEKFMSEMLERSMAPLMDMIYSWMDDGELRDPCGEFFVVQNVDIPRASLWSHCYSLNLELVPQFIKRSVAEKILLAGKSVNFIRQCCSHSEWLFEHSERSSAANASSSPPHDLILSYSLETEEFTLPSVKELETLVDRAAPLKNKRFLLMGDGDFSSTLLENTFELLDQNASKLRKHSLLSLLESALRTGTAYPYSPNVIKCVFTEMHTPSRGDTGWDVFYLDYHVNPPMDAIFTQDVLQIYRTGFTLLWKILRTSYSLSLTWLHNLAQMKFVRGFEEVSQTVHECFLLRGEMSHLVTNLHSYFMYEVIDTAWKNFLTTQQKCSDLDELLHSHSVYLKAIQDGLFLSEDTDAISSLVIDDGDASHSVASTLVTLLEMIIGFTKLTNTIFFTACQYASENRSGRRVATRMKNEIFSAEILKELETTRNSYHYTVREFLDRLAGKQQFLRFLPAKGRLDKADKLQSLSCRLDFNGYYQNAAKRFLSFEEGIQKEIPFKKHF</sequence>
<evidence type="ECO:0000256" key="2">
    <source>
        <dbReference type="ARBA" id="ARBA00010337"/>
    </source>
</evidence>
<dbReference type="EMBL" id="JADAQX010000037">
    <property type="protein sequence ID" value="KAF8822619.1"/>
    <property type="molecule type" value="Genomic_DNA"/>
</dbReference>
<feature type="region of interest" description="Disordered" evidence="6">
    <location>
        <begin position="531"/>
        <end position="611"/>
    </location>
</feature>
<evidence type="ECO:0000259" key="7">
    <source>
        <dbReference type="Pfam" id="PF04130"/>
    </source>
</evidence>
<dbReference type="Pfam" id="PF17681">
    <property type="entry name" value="GCP_N_terminal"/>
    <property type="match status" value="1"/>
</dbReference>
<feature type="region of interest" description="Disordered" evidence="6">
    <location>
        <begin position="1"/>
        <end position="27"/>
    </location>
</feature>
<feature type="compositionally biased region" description="Low complexity" evidence="6">
    <location>
        <begin position="583"/>
        <end position="594"/>
    </location>
</feature>
<comment type="subcellular location">
    <subcellularLocation>
        <location evidence="1">Cytoplasm</location>
        <location evidence="1">Cytoskeleton</location>
    </subcellularLocation>
</comment>
<keyword evidence="5" id="KW-0206">Cytoskeleton</keyword>
<feature type="compositionally biased region" description="Acidic residues" evidence="6">
    <location>
        <begin position="540"/>
        <end position="553"/>
    </location>
</feature>
<dbReference type="InterPro" id="IPR042241">
    <property type="entry name" value="GCP_C_sf"/>
</dbReference>
<gene>
    <name evidence="9" type="ORF">IE077_003306</name>
</gene>
<evidence type="ECO:0000313" key="10">
    <source>
        <dbReference type="Proteomes" id="UP000823046"/>
    </source>
</evidence>
<keyword evidence="10" id="KW-1185">Reference proteome</keyword>
<feature type="domain" description="Gamma tubulin complex component C-terminal" evidence="7">
    <location>
        <begin position="967"/>
        <end position="1297"/>
    </location>
</feature>